<evidence type="ECO:0000256" key="2">
    <source>
        <dbReference type="ARBA" id="ARBA00012438"/>
    </source>
</evidence>
<dbReference type="CDD" id="cd00082">
    <property type="entry name" value="HisKA"/>
    <property type="match status" value="1"/>
</dbReference>
<reference evidence="8 9" key="1">
    <citation type="journal article" date="2020" name="ISME J.">
        <title>Enrichment and physiological characterization of a novel comammox Nitrospira indicates ammonium inhibition of complete nitrification.</title>
        <authorList>
            <person name="Sakoula D."/>
            <person name="Koch H."/>
            <person name="Frank J."/>
            <person name="Jetten M.S.M."/>
            <person name="van Kessel M.A.H.J."/>
            <person name="Lucker S."/>
        </authorList>
    </citation>
    <scope>NUCLEOTIDE SEQUENCE [LARGE SCALE GENOMIC DNA]</scope>
    <source>
        <strain evidence="8">Comreactor17</strain>
    </source>
</reference>
<feature type="domain" description="Histidine kinase" evidence="6">
    <location>
        <begin position="159"/>
        <end position="382"/>
    </location>
</feature>
<organism evidence="8 9">
    <name type="scientific">Candidatus Nitrospira kreftii</name>
    <dbReference type="NCBI Taxonomy" id="2652173"/>
    <lineage>
        <taxon>Bacteria</taxon>
        <taxon>Pseudomonadati</taxon>
        <taxon>Nitrospirota</taxon>
        <taxon>Nitrospiria</taxon>
        <taxon>Nitrospirales</taxon>
        <taxon>Nitrospiraceae</taxon>
        <taxon>Nitrospira</taxon>
    </lineage>
</organism>
<dbReference type="SUPFAM" id="SSF52172">
    <property type="entry name" value="CheY-like"/>
    <property type="match status" value="2"/>
</dbReference>
<dbReference type="PANTHER" id="PTHR43065:SF42">
    <property type="entry name" value="TWO-COMPONENT SENSOR PPRA"/>
    <property type="match status" value="1"/>
</dbReference>
<feature type="modified residue" description="4-aspartylphosphate" evidence="4">
    <location>
        <position position="454"/>
    </location>
</feature>
<dbReference type="Pfam" id="PF02518">
    <property type="entry name" value="HATPase_c"/>
    <property type="match status" value="1"/>
</dbReference>
<dbReference type="GO" id="GO:0000155">
    <property type="term" value="F:phosphorelay sensor kinase activity"/>
    <property type="evidence" value="ECO:0007669"/>
    <property type="project" value="InterPro"/>
</dbReference>
<dbReference type="InterPro" id="IPR036890">
    <property type="entry name" value="HATPase_C_sf"/>
</dbReference>
<protein>
    <recommendedName>
        <fullName evidence="2">histidine kinase</fullName>
        <ecNumber evidence="2">2.7.13.3</ecNumber>
    </recommendedName>
</protein>
<feature type="region of interest" description="Disordered" evidence="5">
    <location>
        <begin position="519"/>
        <end position="538"/>
    </location>
</feature>
<dbReference type="InterPro" id="IPR001789">
    <property type="entry name" value="Sig_transdc_resp-reg_receiver"/>
</dbReference>
<dbReference type="SMART" id="SM00448">
    <property type="entry name" value="REC"/>
    <property type="match status" value="2"/>
</dbReference>
<dbReference type="AlphaFoldDB" id="A0A7S8FI64"/>
<keyword evidence="3 4" id="KW-0597">Phosphoprotein</keyword>
<dbReference type="Gene3D" id="1.10.287.130">
    <property type="match status" value="1"/>
</dbReference>
<dbReference type="Pfam" id="PF00072">
    <property type="entry name" value="Response_reg"/>
    <property type="match status" value="1"/>
</dbReference>
<feature type="domain" description="Response regulatory" evidence="7">
    <location>
        <begin position="6"/>
        <end position="122"/>
    </location>
</feature>
<name>A0A7S8FI64_9BACT</name>
<sequence>MITPLRVLHLESNRHLSDRIETMLTDGGIPCVIRRIGSRAAFTSALSEGQVDLILAEFILPWLDGRSALESARTLAPDVPVIFVSATLQGKQSIEQLYRGATDCIPINELDRLVPSVRRLLREQQERAARVRAESALLESEVQFRQVQKLEAVGRLAGGLAHDFNNLLTIIMGQSQVLLSEMDQNDPLRRRVEEMHRAGDRARILIRQLLTFSRKQPSQAKVLSLNTVLVDFEPMLGRLIGDDIQLTLKPSVDDLKVKTDPAWLEQVVMNLVVNAKDAMPEGGKLTIETTGVDLDHAPLYHMSPITPGTYVRLSVSDSGCGMTPEVQAHVFEPFFTTKEEGKGTGLGLSTVFGIVTQSGGGLDVTSKIGEGTRFDVYLPRVENEILVPSDENPAMPSLGGHETILLVEDDEDVRVLIRDELRKRGYRIVEARNGVEACLVATPYMRKLQLLLTDIVMPGMSGVELARNLRMIKPELSVLLISGYMDDVGVSAREPSWAYLQKPFTPEAVADKVREVLDLKPSNQKRKSQSSEPSRSSI</sequence>
<dbReference type="InterPro" id="IPR036097">
    <property type="entry name" value="HisK_dim/P_sf"/>
</dbReference>
<dbReference type="PRINTS" id="PR00344">
    <property type="entry name" value="BCTRLSENSOR"/>
</dbReference>
<dbReference type="SMART" id="SM00388">
    <property type="entry name" value="HisKA"/>
    <property type="match status" value="1"/>
</dbReference>
<evidence type="ECO:0000259" key="7">
    <source>
        <dbReference type="PROSITE" id="PS50110"/>
    </source>
</evidence>
<evidence type="ECO:0000256" key="4">
    <source>
        <dbReference type="PROSITE-ProRule" id="PRU00169"/>
    </source>
</evidence>
<dbReference type="Proteomes" id="UP000593737">
    <property type="component" value="Chromosome"/>
</dbReference>
<feature type="domain" description="Response regulatory" evidence="7">
    <location>
        <begin position="403"/>
        <end position="517"/>
    </location>
</feature>
<dbReference type="InterPro" id="IPR004358">
    <property type="entry name" value="Sig_transdc_His_kin-like_C"/>
</dbReference>
<dbReference type="SUPFAM" id="SSF55874">
    <property type="entry name" value="ATPase domain of HSP90 chaperone/DNA topoisomerase II/histidine kinase"/>
    <property type="match status" value="1"/>
</dbReference>
<dbReference type="Gene3D" id="3.40.50.2300">
    <property type="match status" value="2"/>
</dbReference>
<dbReference type="PANTHER" id="PTHR43065">
    <property type="entry name" value="SENSOR HISTIDINE KINASE"/>
    <property type="match status" value="1"/>
</dbReference>
<evidence type="ECO:0000313" key="9">
    <source>
        <dbReference type="Proteomes" id="UP000593737"/>
    </source>
</evidence>
<evidence type="ECO:0000313" key="8">
    <source>
        <dbReference type="EMBL" id="QPD06313.1"/>
    </source>
</evidence>
<dbReference type="KEGG" id="nkf:Nkreftii_004087"/>
<evidence type="ECO:0000256" key="5">
    <source>
        <dbReference type="SAM" id="MobiDB-lite"/>
    </source>
</evidence>
<dbReference type="Gene3D" id="3.30.565.10">
    <property type="entry name" value="Histidine kinase-like ATPase, C-terminal domain"/>
    <property type="match status" value="1"/>
</dbReference>
<dbReference type="InterPro" id="IPR003594">
    <property type="entry name" value="HATPase_dom"/>
</dbReference>
<dbReference type="InterPro" id="IPR011006">
    <property type="entry name" value="CheY-like_superfamily"/>
</dbReference>
<dbReference type="SUPFAM" id="SSF47384">
    <property type="entry name" value="Homodimeric domain of signal transducing histidine kinase"/>
    <property type="match status" value="1"/>
</dbReference>
<dbReference type="EC" id="2.7.13.3" evidence="2"/>
<dbReference type="PROSITE" id="PS50110">
    <property type="entry name" value="RESPONSE_REGULATORY"/>
    <property type="match status" value="2"/>
</dbReference>
<evidence type="ECO:0000259" key="6">
    <source>
        <dbReference type="PROSITE" id="PS50109"/>
    </source>
</evidence>
<evidence type="ECO:0000256" key="3">
    <source>
        <dbReference type="ARBA" id="ARBA00022553"/>
    </source>
</evidence>
<dbReference type="InterPro" id="IPR005467">
    <property type="entry name" value="His_kinase_dom"/>
</dbReference>
<accession>A0A7S8FI64</accession>
<dbReference type="EMBL" id="CP047423">
    <property type="protein sequence ID" value="QPD06313.1"/>
    <property type="molecule type" value="Genomic_DNA"/>
</dbReference>
<evidence type="ECO:0000256" key="1">
    <source>
        <dbReference type="ARBA" id="ARBA00000085"/>
    </source>
</evidence>
<dbReference type="PROSITE" id="PS50109">
    <property type="entry name" value="HIS_KIN"/>
    <property type="match status" value="1"/>
</dbReference>
<dbReference type="Pfam" id="PF00512">
    <property type="entry name" value="HisKA"/>
    <property type="match status" value="1"/>
</dbReference>
<comment type="caution">
    <text evidence="4">Lacks conserved residue(s) required for the propagation of feature annotation.</text>
</comment>
<dbReference type="SMART" id="SM00387">
    <property type="entry name" value="HATPase_c"/>
    <property type="match status" value="1"/>
</dbReference>
<proteinExistence type="predicted"/>
<dbReference type="InterPro" id="IPR003661">
    <property type="entry name" value="HisK_dim/P_dom"/>
</dbReference>
<gene>
    <name evidence="8" type="ORF">Nkreftii_004087</name>
</gene>
<comment type="catalytic activity">
    <reaction evidence="1">
        <text>ATP + protein L-histidine = ADP + protein N-phospho-L-histidine.</text>
        <dbReference type="EC" id="2.7.13.3"/>
    </reaction>
</comment>